<keyword evidence="2" id="KW-1185">Reference proteome</keyword>
<protein>
    <submittedName>
        <fullName evidence="1">Uncharacterized protein</fullName>
    </submittedName>
</protein>
<evidence type="ECO:0000313" key="1">
    <source>
        <dbReference type="EMBL" id="OWF37875.1"/>
    </source>
</evidence>
<dbReference type="AlphaFoldDB" id="A0A210PMZ2"/>
<proteinExistence type="predicted"/>
<sequence>MGDYVEFRIGKQKALDKVTIEQWGYANIRIMNKLFQDGTLSNSVDYFNYSATIFRLASKYVWLSVLLYDRKFRELQVTEGFQWGTHHQDLMDLNLILKADSPTNKTIQEAKSYASGSFQHKIGGVADS</sequence>
<organism evidence="1 2">
    <name type="scientific">Mizuhopecten yessoensis</name>
    <name type="common">Japanese scallop</name>
    <name type="synonym">Patinopecten yessoensis</name>
    <dbReference type="NCBI Taxonomy" id="6573"/>
    <lineage>
        <taxon>Eukaryota</taxon>
        <taxon>Metazoa</taxon>
        <taxon>Spiralia</taxon>
        <taxon>Lophotrochozoa</taxon>
        <taxon>Mollusca</taxon>
        <taxon>Bivalvia</taxon>
        <taxon>Autobranchia</taxon>
        <taxon>Pteriomorphia</taxon>
        <taxon>Pectinida</taxon>
        <taxon>Pectinoidea</taxon>
        <taxon>Pectinidae</taxon>
        <taxon>Mizuhopecten</taxon>
    </lineage>
</organism>
<accession>A0A210PMZ2</accession>
<reference evidence="1 2" key="1">
    <citation type="journal article" date="2017" name="Nat. Ecol. Evol.">
        <title>Scallop genome provides insights into evolution of bilaterian karyotype and development.</title>
        <authorList>
            <person name="Wang S."/>
            <person name="Zhang J."/>
            <person name="Jiao W."/>
            <person name="Li J."/>
            <person name="Xun X."/>
            <person name="Sun Y."/>
            <person name="Guo X."/>
            <person name="Huan P."/>
            <person name="Dong B."/>
            <person name="Zhang L."/>
            <person name="Hu X."/>
            <person name="Sun X."/>
            <person name="Wang J."/>
            <person name="Zhao C."/>
            <person name="Wang Y."/>
            <person name="Wang D."/>
            <person name="Huang X."/>
            <person name="Wang R."/>
            <person name="Lv J."/>
            <person name="Li Y."/>
            <person name="Zhang Z."/>
            <person name="Liu B."/>
            <person name="Lu W."/>
            <person name="Hui Y."/>
            <person name="Liang J."/>
            <person name="Zhou Z."/>
            <person name="Hou R."/>
            <person name="Li X."/>
            <person name="Liu Y."/>
            <person name="Li H."/>
            <person name="Ning X."/>
            <person name="Lin Y."/>
            <person name="Zhao L."/>
            <person name="Xing Q."/>
            <person name="Dou J."/>
            <person name="Li Y."/>
            <person name="Mao J."/>
            <person name="Guo H."/>
            <person name="Dou H."/>
            <person name="Li T."/>
            <person name="Mu C."/>
            <person name="Jiang W."/>
            <person name="Fu Q."/>
            <person name="Fu X."/>
            <person name="Miao Y."/>
            <person name="Liu J."/>
            <person name="Yu Q."/>
            <person name="Li R."/>
            <person name="Liao H."/>
            <person name="Li X."/>
            <person name="Kong Y."/>
            <person name="Jiang Z."/>
            <person name="Chourrout D."/>
            <person name="Li R."/>
            <person name="Bao Z."/>
        </authorList>
    </citation>
    <scope>NUCLEOTIDE SEQUENCE [LARGE SCALE GENOMIC DNA]</scope>
    <source>
        <strain evidence="1 2">PY_sf001</strain>
    </source>
</reference>
<dbReference type="Proteomes" id="UP000242188">
    <property type="component" value="Unassembled WGS sequence"/>
</dbReference>
<name>A0A210PMZ2_MIZYE</name>
<comment type="caution">
    <text evidence="1">The sequence shown here is derived from an EMBL/GenBank/DDBJ whole genome shotgun (WGS) entry which is preliminary data.</text>
</comment>
<gene>
    <name evidence="1" type="ORF">KP79_PYT05561</name>
</gene>
<dbReference type="EMBL" id="NEDP02005577">
    <property type="protein sequence ID" value="OWF37875.1"/>
    <property type="molecule type" value="Genomic_DNA"/>
</dbReference>
<evidence type="ECO:0000313" key="2">
    <source>
        <dbReference type="Proteomes" id="UP000242188"/>
    </source>
</evidence>